<dbReference type="Gene3D" id="3.40.50.150">
    <property type="entry name" value="Vaccinia Virus protein VP39"/>
    <property type="match status" value="1"/>
</dbReference>
<dbReference type="AlphaFoldDB" id="A0AA41W5S8"/>
<gene>
    <name evidence="1" type="primary">rlmJ</name>
    <name evidence="1" type="ORF">NAF29_07770</name>
</gene>
<sequence length="264" mass="29793">MPYEHKSKAGNLGDVFKHLALIQLLDSQLTRHSNKTFCFADTYAGLPGYPLSQSKGWKKGVGKLTQIDVPKVPSARFWRQHVALCNQTSTPAMYPGSVTLAERLITEHGKKPQLLLWDSSTENCAILTATFKSARMVHEGKTKADDLLLEQADFLLIDPPGLSSKIHPDYPKWAYICSFLALPNHMLVWLPLYDKKNGRRAVSHRQVRKLAMALDMGVSEVTWGESGMIGCQLLYRCDEDAKLPLQQVLSWMAEEIVNCRIRHF</sequence>
<keyword evidence="2" id="KW-1185">Reference proteome</keyword>
<dbReference type="PANTHER" id="PTHR37426">
    <property type="entry name" value="RIBOSOMAL RNA LARGE SUBUNIT METHYLTRANSFERASE J"/>
    <property type="match status" value="1"/>
</dbReference>
<dbReference type="PANTHER" id="PTHR37426:SF1">
    <property type="entry name" value="RIBOSOMAL RNA LARGE SUBUNIT METHYLTRANSFERASE J"/>
    <property type="match status" value="1"/>
</dbReference>
<name>A0AA41W5S8_9GAMM</name>
<accession>A0AA41W5S8</accession>
<dbReference type="Proteomes" id="UP001165393">
    <property type="component" value="Unassembled WGS sequence"/>
</dbReference>
<dbReference type="GO" id="GO:0005829">
    <property type="term" value="C:cytosol"/>
    <property type="evidence" value="ECO:0007669"/>
    <property type="project" value="TreeGrafter"/>
</dbReference>
<comment type="caution">
    <text evidence="1">The sequence shown here is derived from an EMBL/GenBank/DDBJ whole genome shotgun (WGS) entry which is preliminary data.</text>
</comment>
<dbReference type="SUPFAM" id="SSF53335">
    <property type="entry name" value="S-adenosyl-L-methionine-dependent methyltransferases"/>
    <property type="match status" value="1"/>
</dbReference>
<dbReference type="GO" id="GO:0036307">
    <property type="term" value="F:23S rRNA (adenine(2030)-N(6))-methyltransferase activity"/>
    <property type="evidence" value="ECO:0007669"/>
    <property type="project" value="TreeGrafter"/>
</dbReference>
<proteinExistence type="predicted"/>
<dbReference type="EMBL" id="JAMQGP010000003">
    <property type="protein sequence ID" value="MCM2679564.1"/>
    <property type="molecule type" value="Genomic_DNA"/>
</dbReference>
<dbReference type="InterPro" id="IPR029063">
    <property type="entry name" value="SAM-dependent_MTases_sf"/>
</dbReference>
<dbReference type="InterPro" id="IPR007473">
    <property type="entry name" value="RlmJ"/>
</dbReference>
<dbReference type="GO" id="GO:0070475">
    <property type="term" value="P:rRNA base methylation"/>
    <property type="evidence" value="ECO:0007669"/>
    <property type="project" value="InterPro"/>
</dbReference>
<reference evidence="1 2" key="1">
    <citation type="journal article" date="2013" name="Antonie Van Leeuwenhoek">
        <title>Echinimonas agarilytica gen. nov., sp. nov., a new gammaproteobacterium isolated from the sea urchin Strongylocentrotus intermedius.</title>
        <authorList>
            <person name="Nedashkovskaya O.I."/>
            <person name="Stenkova A.M."/>
            <person name="Zhukova N.V."/>
            <person name="Van Trappen S."/>
            <person name="Lee J.S."/>
            <person name="Kim S.B."/>
        </authorList>
    </citation>
    <scope>NUCLEOTIDE SEQUENCE [LARGE SCALE GENOMIC DNA]</scope>
    <source>
        <strain evidence="1 2">KMM 6351</strain>
    </source>
</reference>
<organism evidence="1 2">
    <name type="scientific">Echinimonas agarilytica</name>
    <dbReference type="NCBI Taxonomy" id="1215918"/>
    <lineage>
        <taxon>Bacteria</taxon>
        <taxon>Pseudomonadati</taxon>
        <taxon>Pseudomonadota</taxon>
        <taxon>Gammaproteobacteria</taxon>
        <taxon>Alteromonadales</taxon>
        <taxon>Echinimonadaceae</taxon>
        <taxon>Echinimonas</taxon>
    </lineage>
</organism>
<protein>
    <submittedName>
        <fullName evidence="1">23S rRNA (Adenine(2030)-N(6))-methyltransferase RlmJ</fullName>
    </submittedName>
</protein>
<evidence type="ECO:0000313" key="2">
    <source>
        <dbReference type="Proteomes" id="UP001165393"/>
    </source>
</evidence>
<evidence type="ECO:0000313" key="1">
    <source>
        <dbReference type="EMBL" id="MCM2679564.1"/>
    </source>
</evidence>